<sequence>MRILFSLILLLIADLGLKAQDVDGKTSFFLAGASADINRYNKTTVYGGYSPTDDIKALIVLSTFTMNRFLSLTPGYTFVNTHPESGNSVNEHQITSFVTINYPFGKKWVITDRNMFYHRFRQNAPDLSFYRNRLGIAHYISLFKKQASLFVHDEMYLSLNGNGLTRNRAIVGADIKLFRWINPQIMYMYQTDRVGGSRHLGLFVLTTPLCKSQK</sequence>
<proteinExistence type="predicted"/>
<dbReference type="STRING" id="1285928.SAMN04487894_101105"/>
<reference evidence="3" key="1">
    <citation type="submission" date="2016-10" db="EMBL/GenBank/DDBJ databases">
        <authorList>
            <person name="Varghese N."/>
            <person name="Submissions S."/>
        </authorList>
    </citation>
    <scope>NUCLEOTIDE SEQUENCE [LARGE SCALE GENOMIC DNA]</scope>
    <source>
        <strain evidence="3">DSM 25811 / CCM 8410 / LMG 26954 / E90</strain>
    </source>
</reference>
<dbReference type="EMBL" id="FMZO01000001">
    <property type="protein sequence ID" value="SDC01843.1"/>
    <property type="molecule type" value="Genomic_DNA"/>
</dbReference>
<gene>
    <name evidence="2" type="ORF">SAMN04487894_101105</name>
</gene>
<keyword evidence="3" id="KW-1185">Reference proteome</keyword>
<dbReference type="OrthoDB" id="652529at2"/>
<feature type="chain" id="PRO_5011574172" description="DUF2490 domain-containing protein" evidence="1">
    <location>
        <begin position="20"/>
        <end position="214"/>
    </location>
</feature>
<protein>
    <recommendedName>
        <fullName evidence="4">DUF2490 domain-containing protein</fullName>
    </recommendedName>
</protein>
<evidence type="ECO:0000313" key="2">
    <source>
        <dbReference type="EMBL" id="SDC01843.1"/>
    </source>
</evidence>
<dbReference type="InterPro" id="IPR019619">
    <property type="entry name" value="DUF2490"/>
</dbReference>
<name>A0A1G6I656_NIADE</name>
<organism evidence="2 3">
    <name type="scientific">Niabella drilacis (strain DSM 25811 / CCM 8410 / CCUG 62505 / LMG 26954 / E90)</name>
    <dbReference type="NCBI Taxonomy" id="1285928"/>
    <lineage>
        <taxon>Bacteria</taxon>
        <taxon>Pseudomonadati</taxon>
        <taxon>Bacteroidota</taxon>
        <taxon>Chitinophagia</taxon>
        <taxon>Chitinophagales</taxon>
        <taxon>Chitinophagaceae</taxon>
        <taxon>Niabella</taxon>
    </lineage>
</organism>
<keyword evidence="1" id="KW-0732">Signal</keyword>
<evidence type="ECO:0000256" key="1">
    <source>
        <dbReference type="SAM" id="SignalP"/>
    </source>
</evidence>
<dbReference type="RefSeq" id="WP_090388089.1">
    <property type="nucleotide sequence ID" value="NZ_FMZO01000001.1"/>
</dbReference>
<accession>A0A1G6I656</accession>
<evidence type="ECO:0008006" key="4">
    <source>
        <dbReference type="Google" id="ProtNLM"/>
    </source>
</evidence>
<dbReference type="AlphaFoldDB" id="A0A1G6I656"/>
<feature type="signal peptide" evidence="1">
    <location>
        <begin position="1"/>
        <end position="19"/>
    </location>
</feature>
<dbReference type="Pfam" id="PF10677">
    <property type="entry name" value="DUF2490"/>
    <property type="match status" value="1"/>
</dbReference>
<evidence type="ECO:0000313" key="3">
    <source>
        <dbReference type="Proteomes" id="UP000198757"/>
    </source>
</evidence>
<dbReference type="Proteomes" id="UP000198757">
    <property type="component" value="Unassembled WGS sequence"/>
</dbReference>